<comment type="function">
    <text evidence="2">Catalyzes the hydrolysis of 5-hydroxyisourate (HIU) to 2-oxo-4-hydroxy-4-carboxy-5-ureidoimidazoline (OHCU).</text>
</comment>
<dbReference type="Gene3D" id="2.60.40.180">
    <property type="entry name" value="Transthyretin/hydroxyisourate hydrolase domain"/>
    <property type="match status" value="1"/>
</dbReference>
<organism evidence="13 14">
    <name type="scientific">Pseudomonas oryzihabitans</name>
    <dbReference type="NCBI Taxonomy" id="47885"/>
    <lineage>
        <taxon>Bacteria</taxon>
        <taxon>Pseudomonadati</taxon>
        <taxon>Pseudomonadota</taxon>
        <taxon>Gammaproteobacteria</taxon>
        <taxon>Pseudomonadales</taxon>
        <taxon>Pseudomonadaceae</taxon>
        <taxon>Pseudomonas</taxon>
    </lineage>
</organism>
<dbReference type="InterPro" id="IPR036817">
    <property type="entry name" value="Transthyretin/HIU_hydrolase_sf"/>
</dbReference>
<evidence type="ECO:0000256" key="10">
    <source>
        <dbReference type="RuleBase" id="RU361270"/>
    </source>
</evidence>
<dbReference type="NCBIfam" id="TIGR02962">
    <property type="entry name" value="hdxy_isourate"/>
    <property type="match status" value="1"/>
</dbReference>
<evidence type="ECO:0000256" key="4">
    <source>
        <dbReference type="ARBA" id="ARBA00011881"/>
    </source>
</evidence>
<evidence type="ECO:0000256" key="5">
    <source>
        <dbReference type="ARBA" id="ARBA00012609"/>
    </source>
</evidence>
<dbReference type="InterPro" id="IPR000895">
    <property type="entry name" value="Transthyretin/HIU_hydrolase"/>
</dbReference>
<feature type="binding site" evidence="9">
    <location>
        <position position="129"/>
    </location>
    <ligand>
        <name>substrate</name>
    </ligand>
</feature>
<sequence>MKTCVLLAALALPGLAVAAPNPLSVHVLNLETGVPSAGVHVTLERQVGESWQPLAEEVTNAQGRVPALFPEDQTFAKGEYRVVFKTGDYYRQQGRSAFFPEIPVVFEVTQPAQHYHIPLLLSPYGFSTYRGS</sequence>
<feature type="signal peptide" evidence="11">
    <location>
        <begin position="1"/>
        <end position="18"/>
    </location>
</feature>
<comment type="catalytic activity">
    <reaction evidence="1 10">
        <text>5-hydroxyisourate + H2O = 5-hydroxy-2-oxo-4-ureido-2,5-dihydro-1H-imidazole-5-carboxylate + H(+)</text>
        <dbReference type="Rhea" id="RHEA:23736"/>
        <dbReference type="ChEBI" id="CHEBI:15377"/>
        <dbReference type="ChEBI" id="CHEBI:15378"/>
        <dbReference type="ChEBI" id="CHEBI:18072"/>
        <dbReference type="ChEBI" id="CHEBI:58639"/>
        <dbReference type="EC" id="3.5.2.17"/>
    </reaction>
</comment>
<evidence type="ECO:0000313" key="13">
    <source>
        <dbReference type="EMBL" id="MDR6232806.1"/>
    </source>
</evidence>
<protein>
    <recommendedName>
        <fullName evidence="6 10">5-hydroxyisourate hydrolase</fullName>
        <shortName evidence="10">HIU hydrolase</shortName>
        <shortName evidence="10">HIUHase</shortName>
        <ecNumber evidence="5 10">3.5.2.17</ecNumber>
    </recommendedName>
</protein>
<dbReference type="EC" id="3.5.2.17" evidence="5 10"/>
<reference evidence="13" key="1">
    <citation type="submission" date="2023-08" db="EMBL/GenBank/DDBJ databases">
        <title>Functional and genomic diversity of the sorghum phyllosphere microbiome.</title>
        <authorList>
            <person name="Shade A."/>
        </authorList>
    </citation>
    <scope>NUCLEOTIDE SEQUENCE</scope>
    <source>
        <strain evidence="13">SORGH_AS_0201</strain>
    </source>
</reference>
<dbReference type="SMART" id="SM00095">
    <property type="entry name" value="TR_THY"/>
    <property type="match status" value="1"/>
</dbReference>
<gene>
    <name evidence="13" type="ORF">QE440_000547</name>
</gene>
<dbReference type="RefSeq" id="WP_309754834.1">
    <property type="nucleotide sequence ID" value="NZ_JAVJAF010000001.1"/>
</dbReference>
<dbReference type="CDD" id="cd05822">
    <property type="entry name" value="TLP_HIUase"/>
    <property type="match status" value="1"/>
</dbReference>
<evidence type="ECO:0000256" key="8">
    <source>
        <dbReference type="ARBA" id="ARBA00022801"/>
    </source>
</evidence>
<dbReference type="EMBL" id="JAVJAF010000001">
    <property type="protein sequence ID" value="MDR6232806.1"/>
    <property type="molecule type" value="Genomic_DNA"/>
</dbReference>
<dbReference type="PROSITE" id="PS00769">
    <property type="entry name" value="TRANSTHYRETIN_2"/>
    <property type="match status" value="1"/>
</dbReference>
<dbReference type="GO" id="GO:0006144">
    <property type="term" value="P:purine nucleobase metabolic process"/>
    <property type="evidence" value="ECO:0007669"/>
    <property type="project" value="UniProtKB-KW"/>
</dbReference>
<comment type="similarity">
    <text evidence="3 10">Belongs to the transthyretin family. 5-hydroxyisourate hydrolase subfamily.</text>
</comment>
<dbReference type="Pfam" id="PF00576">
    <property type="entry name" value="Transthyretin"/>
    <property type="match status" value="1"/>
</dbReference>
<evidence type="ECO:0000256" key="9">
    <source>
        <dbReference type="PIRSR" id="PIRSR600895-51"/>
    </source>
</evidence>
<feature type="binding site" evidence="9">
    <location>
        <position position="26"/>
    </location>
    <ligand>
        <name>substrate</name>
    </ligand>
</feature>
<name>A0AAJ2BKA2_9PSED</name>
<evidence type="ECO:0000256" key="1">
    <source>
        <dbReference type="ARBA" id="ARBA00001043"/>
    </source>
</evidence>
<dbReference type="PRINTS" id="PR00189">
    <property type="entry name" value="TRNSTHYRETIN"/>
</dbReference>
<evidence type="ECO:0000256" key="11">
    <source>
        <dbReference type="SAM" id="SignalP"/>
    </source>
</evidence>
<feature type="chain" id="PRO_5042574901" description="5-hydroxyisourate hydrolase" evidence="11">
    <location>
        <begin position="19"/>
        <end position="132"/>
    </location>
</feature>
<dbReference type="PANTHER" id="PTHR10395:SF7">
    <property type="entry name" value="5-HYDROXYISOURATE HYDROLASE"/>
    <property type="match status" value="1"/>
</dbReference>
<evidence type="ECO:0000313" key="14">
    <source>
        <dbReference type="Proteomes" id="UP001268036"/>
    </source>
</evidence>
<dbReference type="PANTHER" id="PTHR10395">
    <property type="entry name" value="URICASE AND TRANSTHYRETIN-RELATED"/>
    <property type="match status" value="1"/>
</dbReference>
<dbReference type="InterPro" id="IPR023419">
    <property type="entry name" value="Transthyretin_CS"/>
</dbReference>
<comment type="subunit">
    <text evidence="4 10">Homotetramer.</text>
</comment>
<feature type="domain" description="Transthyretin/hydroxyisourate hydrolase" evidence="12">
    <location>
        <begin position="18"/>
        <end position="131"/>
    </location>
</feature>
<proteinExistence type="inferred from homology"/>
<dbReference type="InterPro" id="IPR023416">
    <property type="entry name" value="Transthyretin/HIU_hydrolase_d"/>
</dbReference>
<keyword evidence="8 10" id="KW-0378">Hydrolase</keyword>
<feature type="binding site" evidence="9">
    <location>
        <position position="64"/>
    </location>
    <ligand>
        <name>substrate</name>
    </ligand>
</feature>
<dbReference type="GO" id="GO:0033971">
    <property type="term" value="F:hydroxyisourate hydrolase activity"/>
    <property type="evidence" value="ECO:0007669"/>
    <property type="project" value="UniProtKB-EC"/>
</dbReference>
<dbReference type="SUPFAM" id="SSF49472">
    <property type="entry name" value="Transthyretin (synonym: prealbumin)"/>
    <property type="match status" value="1"/>
</dbReference>
<dbReference type="AlphaFoldDB" id="A0AAJ2BKA2"/>
<comment type="caution">
    <text evidence="13">The sequence shown here is derived from an EMBL/GenBank/DDBJ whole genome shotgun (WGS) entry which is preliminary data.</text>
</comment>
<evidence type="ECO:0000256" key="7">
    <source>
        <dbReference type="ARBA" id="ARBA00022631"/>
    </source>
</evidence>
<evidence type="ECO:0000256" key="6">
    <source>
        <dbReference type="ARBA" id="ARBA00017539"/>
    </source>
</evidence>
<evidence type="ECO:0000256" key="3">
    <source>
        <dbReference type="ARBA" id="ARBA00009850"/>
    </source>
</evidence>
<evidence type="ECO:0000259" key="12">
    <source>
        <dbReference type="SMART" id="SM00095"/>
    </source>
</evidence>
<keyword evidence="7 10" id="KW-0659">Purine metabolism</keyword>
<accession>A0AAJ2BKA2</accession>
<keyword evidence="11" id="KW-0732">Signal</keyword>
<dbReference type="InterPro" id="IPR014306">
    <property type="entry name" value="Hydroxyisourate_hydrolase"/>
</dbReference>
<evidence type="ECO:0000256" key="2">
    <source>
        <dbReference type="ARBA" id="ARBA00002704"/>
    </source>
</evidence>
<dbReference type="Proteomes" id="UP001268036">
    <property type="component" value="Unassembled WGS sequence"/>
</dbReference>